<organism evidence="3 4">
    <name type="scientific">Spartinivicinus poritis</name>
    <dbReference type="NCBI Taxonomy" id="2994640"/>
    <lineage>
        <taxon>Bacteria</taxon>
        <taxon>Pseudomonadati</taxon>
        <taxon>Pseudomonadota</taxon>
        <taxon>Gammaproteobacteria</taxon>
        <taxon>Oceanospirillales</taxon>
        <taxon>Zooshikellaceae</taxon>
        <taxon>Spartinivicinus</taxon>
    </lineage>
</organism>
<dbReference type="InterPro" id="IPR050415">
    <property type="entry name" value="MRET"/>
</dbReference>
<dbReference type="Gene3D" id="3.10.20.30">
    <property type="match status" value="1"/>
</dbReference>
<name>A0ABT5U2Y0_9GAMM</name>
<dbReference type="InterPro" id="IPR012675">
    <property type="entry name" value="Beta-grasp_dom_sf"/>
</dbReference>
<dbReference type="SUPFAM" id="SSF54292">
    <property type="entry name" value="2Fe-2S ferredoxin-like"/>
    <property type="match status" value="1"/>
</dbReference>
<dbReference type="Gene3D" id="3.40.50.80">
    <property type="entry name" value="Nucleotide-binding domain of ferredoxin-NADP reductase (FNR) module"/>
    <property type="match status" value="1"/>
</dbReference>
<dbReference type="SUPFAM" id="SSF63380">
    <property type="entry name" value="Riboflavin synthase domain-like"/>
    <property type="match status" value="1"/>
</dbReference>
<protein>
    <submittedName>
        <fullName evidence="3">2Fe-2S iron-sulfur cluster-binding protein</fullName>
    </submittedName>
</protein>
<dbReference type="PROSITE" id="PS51384">
    <property type="entry name" value="FAD_FR"/>
    <property type="match status" value="1"/>
</dbReference>
<dbReference type="PANTHER" id="PTHR47354">
    <property type="entry name" value="NADH OXIDOREDUCTASE HCR"/>
    <property type="match status" value="1"/>
</dbReference>
<dbReference type="Pfam" id="PF00111">
    <property type="entry name" value="Fer2"/>
    <property type="match status" value="1"/>
</dbReference>
<dbReference type="Gene3D" id="2.40.30.10">
    <property type="entry name" value="Translation factors"/>
    <property type="match status" value="1"/>
</dbReference>
<dbReference type="PANTHER" id="PTHR47354:SF3">
    <property type="entry name" value="OXIDOREDUCTASE-RELATED"/>
    <property type="match status" value="1"/>
</dbReference>
<dbReference type="RefSeq" id="WP_274687023.1">
    <property type="nucleotide sequence ID" value="NZ_JAPMOU010000001.1"/>
</dbReference>
<evidence type="ECO:0000259" key="1">
    <source>
        <dbReference type="PROSITE" id="PS51085"/>
    </source>
</evidence>
<proteinExistence type="predicted"/>
<feature type="domain" description="2Fe-2S ferredoxin-type" evidence="1">
    <location>
        <begin position="1"/>
        <end position="88"/>
    </location>
</feature>
<evidence type="ECO:0000313" key="3">
    <source>
        <dbReference type="EMBL" id="MDE1460652.1"/>
    </source>
</evidence>
<dbReference type="Proteomes" id="UP001528823">
    <property type="component" value="Unassembled WGS sequence"/>
</dbReference>
<evidence type="ECO:0000313" key="4">
    <source>
        <dbReference type="Proteomes" id="UP001528823"/>
    </source>
</evidence>
<dbReference type="InterPro" id="IPR036010">
    <property type="entry name" value="2Fe-2S_ferredoxin-like_sf"/>
</dbReference>
<dbReference type="InterPro" id="IPR001041">
    <property type="entry name" value="2Fe-2S_ferredoxin-type"/>
</dbReference>
<sequence>MASIHYEKACIPVKGHKSVLETLLEAGVKVPNSCWAGVCHSCLMKITSGNPPPPSQAGLTEAQLSKQLFLACQCYPTQDISVTLINRQQEQQQAIVSHTSSLTPTIKELTLVTLRPVRFQPGQHLTLWLGQTLARPYVLANNSEPTQLKFHVQRVVGGEFSRWVHDDAKSGDPLFISDLQGNYHLAETSSQQPMLLIAAEAGLGCALFIAKDKLETGYRGNIRLIHWVSNAQELYWQTALNELASQFPQFNYQQVIDQSANGLIEVIEQIPQLTYQHIYLTGLASMIKAASQYLTKKAHANNQLQMMPFISHGPLQP</sequence>
<dbReference type="InterPro" id="IPR017938">
    <property type="entry name" value="Riboflavin_synthase-like_b-brl"/>
</dbReference>
<feature type="domain" description="FAD-binding FR-type" evidence="2">
    <location>
        <begin position="89"/>
        <end position="186"/>
    </location>
</feature>
<dbReference type="CDD" id="cd00207">
    <property type="entry name" value="fer2"/>
    <property type="match status" value="1"/>
</dbReference>
<dbReference type="EMBL" id="JAPMOU010000001">
    <property type="protein sequence ID" value="MDE1460652.1"/>
    <property type="molecule type" value="Genomic_DNA"/>
</dbReference>
<evidence type="ECO:0000259" key="2">
    <source>
        <dbReference type="PROSITE" id="PS51384"/>
    </source>
</evidence>
<dbReference type="PROSITE" id="PS51085">
    <property type="entry name" value="2FE2S_FER_2"/>
    <property type="match status" value="1"/>
</dbReference>
<dbReference type="SUPFAM" id="SSF52343">
    <property type="entry name" value="Ferredoxin reductase-like, C-terminal NADP-linked domain"/>
    <property type="match status" value="1"/>
</dbReference>
<keyword evidence="4" id="KW-1185">Reference proteome</keyword>
<gene>
    <name evidence="3" type="ORF">ORQ98_01605</name>
</gene>
<comment type="caution">
    <text evidence="3">The sequence shown here is derived from an EMBL/GenBank/DDBJ whole genome shotgun (WGS) entry which is preliminary data.</text>
</comment>
<accession>A0ABT5U2Y0</accession>
<dbReference type="InterPro" id="IPR039261">
    <property type="entry name" value="FNR_nucleotide-bd"/>
</dbReference>
<dbReference type="InterPro" id="IPR017927">
    <property type="entry name" value="FAD-bd_FR_type"/>
</dbReference>
<reference evidence="3 4" key="1">
    <citation type="submission" date="2022-11" db="EMBL/GenBank/DDBJ databases">
        <title>Spartinivicinus poritis sp. nov., isolated from scleractinian coral Porites lutea.</title>
        <authorList>
            <person name="Zhang G."/>
            <person name="Cai L."/>
            <person name="Wei Q."/>
        </authorList>
    </citation>
    <scope>NUCLEOTIDE SEQUENCE [LARGE SCALE GENOMIC DNA]</scope>
    <source>
        <strain evidence="3 4">A2-2</strain>
    </source>
</reference>